<keyword evidence="3" id="KW-1185">Reference proteome</keyword>
<comment type="caution">
    <text evidence="2">The sequence shown here is derived from an EMBL/GenBank/DDBJ whole genome shotgun (WGS) entry which is preliminary data.</text>
</comment>
<evidence type="ECO:0000313" key="2">
    <source>
        <dbReference type="EMBL" id="KAI7726053.1"/>
    </source>
</evidence>
<organism evidence="2 3">
    <name type="scientific">Ambrosia artemisiifolia</name>
    <name type="common">Common ragweed</name>
    <dbReference type="NCBI Taxonomy" id="4212"/>
    <lineage>
        <taxon>Eukaryota</taxon>
        <taxon>Viridiplantae</taxon>
        <taxon>Streptophyta</taxon>
        <taxon>Embryophyta</taxon>
        <taxon>Tracheophyta</taxon>
        <taxon>Spermatophyta</taxon>
        <taxon>Magnoliopsida</taxon>
        <taxon>eudicotyledons</taxon>
        <taxon>Gunneridae</taxon>
        <taxon>Pentapetalae</taxon>
        <taxon>asterids</taxon>
        <taxon>campanulids</taxon>
        <taxon>Asterales</taxon>
        <taxon>Asteraceae</taxon>
        <taxon>Asteroideae</taxon>
        <taxon>Heliantheae alliance</taxon>
        <taxon>Heliantheae</taxon>
        <taxon>Ambrosia</taxon>
    </lineage>
</organism>
<dbReference type="Proteomes" id="UP001206925">
    <property type="component" value="Unassembled WGS sequence"/>
</dbReference>
<feature type="compositionally biased region" description="Polar residues" evidence="1">
    <location>
        <begin position="321"/>
        <end position="335"/>
    </location>
</feature>
<feature type="compositionally biased region" description="Basic and acidic residues" evidence="1">
    <location>
        <begin position="252"/>
        <end position="294"/>
    </location>
</feature>
<dbReference type="InterPro" id="IPR018247">
    <property type="entry name" value="EF_Hand_1_Ca_BS"/>
</dbReference>
<proteinExistence type="predicted"/>
<feature type="region of interest" description="Disordered" evidence="1">
    <location>
        <begin position="244"/>
        <end position="362"/>
    </location>
</feature>
<evidence type="ECO:0000256" key="1">
    <source>
        <dbReference type="SAM" id="MobiDB-lite"/>
    </source>
</evidence>
<feature type="compositionally biased region" description="Basic and acidic residues" evidence="1">
    <location>
        <begin position="340"/>
        <end position="349"/>
    </location>
</feature>
<gene>
    <name evidence="2" type="ORF">M8C21_023341</name>
</gene>
<protein>
    <recommendedName>
        <fullName evidence="4">EF-hand domain-containing protein</fullName>
    </recommendedName>
</protein>
<name>A0AAD5BPH9_AMBAR</name>
<dbReference type="EMBL" id="JAMZMK010011767">
    <property type="protein sequence ID" value="KAI7726053.1"/>
    <property type="molecule type" value="Genomic_DNA"/>
</dbReference>
<evidence type="ECO:0000313" key="3">
    <source>
        <dbReference type="Proteomes" id="UP001206925"/>
    </source>
</evidence>
<dbReference type="PROSITE" id="PS00018">
    <property type="entry name" value="EF_HAND_1"/>
    <property type="match status" value="1"/>
</dbReference>
<reference evidence="2" key="1">
    <citation type="submission" date="2022-06" db="EMBL/GenBank/DDBJ databases">
        <title>Uncovering the hologenomic basis of an extraordinary plant invasion.</title>
        <authorList>
            <person name="Bieker V.C."/>
            <person name="Martin M.D."/>
            <person name="Gilbert T."/>
            <person name="Hodgins K."/>
            <person name="Battlay P."/>
            <person name="Petersen B."/>
            <person name="Wilson J."/>
        </authorList>
    </citation>
    <scope>NUCLEOTIDE SEQUENCE</scope>
    <source>
        <strain evidence="2">AA19_3_7</strain>
        <tissue evidence="2">Leaf</tissue>
    </source>
</reference>
<evidence type="ECO:0008006" key="4">
    <source>
        <dbReference type="Google" id="ProtNLM"/>
    </source>
</evidence>
<feature type="non-terminal residue" evidence="2">
    <location>
        <position position="362"/>
    </location>
</feature>
<sequence length="362" mass="40057">MQKLRSFLCDQTLFAFHIHRFGYQERLLVPCLAILLWPEFTCLIRRRVFRFYDADSDQSVSEQELEGIVANNESELTVDSPTTSDENDLLELVSEHSSASDNDANELIVHSPTLNEEKASSASSTSSSDIMLEDPFQEQDNSHGETTNNGIDYATESPPVQMMERLSSTPSNYRIPSSAFARKESNVDGWGMASNESLFSITMGGMSFRNQDSLNWRSGELDLAYGIEPSPSGKSMIVGSIPELDETSESDGSEKNVERDEAAKDQEIVEQGRPHMLGEEDKIKSLSEISDKMHGPKRVKSYKGLTADTNKGHSAKVTGSRIETSEPQSDTSPDSEPQPELDKQTEPPKADPPAATWTNCFG</sequence>
<dbReference type="AlphaFoldDB" id="A0AAD5BPH9"/>
<accession>A0AAD5BPH9</accession>
<dbReference type="PANTHER" id="PTHR33673">
    <property type="entry name" value="SUPPRESSOR SRP40-LIKE PROTEIN"/>
    <property type="match status" value="1"/>
</dbReference>
<dbReference type="PANTHER" id="PTHR33673:SF21">
    <property type="match status" value="1"/>
</dbReference>